<feature type="region of interest" description="Disordered" evidence="13">
    <location>
        <begin position="1"/>
        <end position="36"/>
    </location>
</feature>
<evidence type="ECO:0000256" key="8">
    <source>
        <dbReference type="ARBA" id="ARBA00022776"/>
    </source>
</evidence>
<evidence type="ECO:0000313" key="16">
    <source>
        <dbReference type="Proteomes" id="UP000694621"/>
    </source>
</evidence>
<keyword evidence="6" id="KW-0132">Cell division</keyword>
<evidence type="ECO:0000256" key="4">
    <source>
        <dbReference type="ARBA" id="ARBA00022454"/>
    </source>
</evidence>
<dbReference type="PANTHER" id="PTHR48118:SF1">
    <property type="entry name" value="SPINDLE AND KINETOCHORE-ASSOCIATED PROTEIN 3"/>
    <property type="match status" value="1"/>
</dbReference>
<sequence length="658" mass="72923">MDGSDAGEGSESDWLGSRSGNWGGGGPWQTVQKKKGGNMAAMDISIRFFTKLRSLAVRLETERANLEHTASQKLDEEDEGTESGAVQALHELHSEVKGFKKLVQGQVASQDDGCGELRSFIKSCMVLKQRTTEDIERIKNHYEKYGYKPRKNFQKKSEVNGHCETQAGPILENQPEREPADEESGDAGEDVQVQELAQGPETPEKMLPPAVDQMRTPQLADFGLSALHLQMVLGNAEQSREVSHLPAVALTPPPPPLVMTIEPSQPKTPRCSLIMDEDAPTPRLEDFGITEHTMCLNNDFTMDLFRKKPPKGRQTYRTTEETDHRPPQSLPTLPSCFPHEKISNESMESPELPVFCTLDLKMNKQSLPSSAVPDSPQSPKYTSNSACTPPLPTFETPYISKLISAKKDTRQNEQDGLGGSVNSMPNPLECPAVRVSSSDMPQMPVSFCPKEETTPEMPKLQSLFGRSLPCMGGNNRAGITEPPPLVLHANDDHTEDWCLATPRVRMNFQEEPRTPEMPDMSSITQDILKLVSQANSKQHSTASVQQSSKANSQTSAPGKENRARCLDHVTEREFNGLTSYMKQIPLTSLNQAINKMNQVIKERHGDGDPNSEAFQMEDLRKILEVGPQSPMYILALVELKRLESVQGRPATFKIITKT</sequence>
<reference evidence="15" key="2">
    <citation type="submission" date="2025-05" db="UniProtKB">
        <authorList>
            <consortium name="Ensembl"/>
        </authorList>
    </citation>
    <scope>IDENTIFICATION</scope>
</reference>
<evidence type="ECO:0000256" key="7">
    <source>
        <dbReference type="ARBA" id="ARBA00022701"/>
    </source>
</evidence>
<keyword evidence="4" id="KW-0158">Chromosome</keyword>
<keyword evidence="12" id="KW-0137">Centromere</keyword>
<evidence type="ECO:0000256" key="3">
    <source>
        <dbReference type="ARBA" id="ARBA00007716"/>
    </source>
</evidence>
<dbReference type="PANTHER" id="PTHR48118">
    <property type="entry name" value="SPINDLE AND KINETOCHORE-ASSOCIATED PROTEIN 3"/>
    <property type="match status" value="1"/>
</dbReference>
<keyword evidence="5" id="KW-0963">Cytoplasm</keyword>
<dbReference type="GO" id="GO:0000940">
    <property type="term" value="C:outer kinetochore"/>
    <property type="evidence" value="ECO:0007669"/>
    <property type="project" value="InterPro"/>
</dbReference>
<evidence type="ECO:0000256" key="11">
    <source>
        <dbReference type="ARBA" id="ARBA00023306"/>
    </source>
</evidence>
<reference evidence="14 17" key="1">
    <citation type="submission" date="2021-07" db="EMBL/GenBank/DDBJ databases">
        <authorList>
            <person name="Imarazene B."/>
            <person name="Zahm M."/>
            <person name="Klopp C."/>
            <person name="Cabau C."/>
            <person name="Beille S."/>
            <person name="Jouanno E."/>
            <person name="Castinel A."/>
            <person name="Lluch J."/>
            <person name="Gil L."/>
            <person name="Kuchtly C."/>
            <person name="Lopez Roques C."/>
            <person name="Donnadieu C."/>
            <person name="Parrinello H."/>
            <person name="Journot L."/>
            <person name="Du K."/>
            <person name="Schartl M."/>
            <person name="Retaux S."/>
            <person name="Guiguen Y."/>
        </authorList>
    </citation>
    <scope>NUCLEOTIDE SEQUENCE [LARGE SCALE GENOMIC DNA]</scope>
    <source>
        <strain evidence="14">Pach_M1</strain>
        <tissue evidence="14">Testis</tissue>
    </source>
</reference>
<feature type="compositionally biased region" description="Polar residues" evidence="13">
    <location>
        <begin position="375"/>
        <end position="387"/>
    </location>
</feature>
<feature type="compositionally biased region" description="Acidic residues" evidence="13">
    <location>
        <begin position="179"/>
        <end position="189"/>
    </location>
</feature>
<evidence type="ECO:0000256" key="2">
    <source>
        <dbReference type="ARBA" id="ARBA00004629"/>
    </source>
</evidence>
<dbReference type="Proteomes" id="UP000694621">
    <property type="component" value="Unplaced"/>
</dbReference>
<organism evidence="15 16">
    <name type="scientific">Astyanax mexicanus</name>
    <name type="common">Blind cave fish</name>
    <name type="synonym">Astyanax fasciatus mexicanus</name>
    <dbReference type="NCBI Taxonomy" id="7994"/>
    <lineage>
        <taxon>Eukaryota</taxon>
        <taxon>Metazoa</taxon>
        <taxon>Chordata</taxon>
        <taxon>Craniata</taxon>
        <taxon>Vertebrata</taxon>
        <taxon>Euteleostomi</taxon>
        <taxon>Actinopterygii</taxon>
        <taxon>Neopterygii</taxon>
        <taxon>Teleostei</taxon>
        <taxon>Ostariophysi</taxon>
        <taxon>Characiformes</taxon>
        <taxon>Characoidei</taxon>
        <taxon>Acestrorhamphidae</taxon>
        <taxon>Acestrorhamphinae</taxon>
        <taxon>Astyanax</taxon>
    </lineage>
</organism>
<keyword evidence="11" id="KW-0131">Cell cycle</keyword>
<evidence type="ECO:0000313" key="15">
    <source>
        <dbReference type="Ensembl" id="ENSAMXP00005007186.1"/>
    </source>
</evidence>
<evidence type="ECO:0000256" key="10">
    <source>
        <dbReference type="ARBA" id="ARBA00023212"/>
    </source>
</evidence>
<dbReference type="EMBL" id="JAICCE010000011">
    <property type="protein sequence ID" value="KAG9271353.1"/>
    <property type="molecule type" value="Genomic_DNA"/>
</dbReference>
<dbReference type="GO" id="GO:0007059">
    <property type="term" value="P:chromosome segregation"/>
    <property type="evidence" value="ECO:0007669"/>
    <property type="project" value="InterPro"/>
</dbReference>
<keyword evidence="8" id="KW-0498">Mitosis</keyword>
<comment type="subcellular location">
    <subcellularLocation>
        <location evidence="2">Chromosome</location>
        <location evidence="2">Centromere</location>
        <location evidence="2">Kinetochore</location>
    </subcellularLocation>
    <subcellularLocation>
        <location evidence="1">Cytoplasm</location>
        <location evidence="1">Cytoskeleton</location>
        <location evidence="1">Spindle</location>
    </subcellularLocation>
</comment>
<feature type="region of interest" description="Disordered" evidence="13">
    <location>
        <begin position="533"/>
        <end position="562"/>
    </location>
</feature>
<keyword evidence="10" id="KW-0206">Cytoskeleton</keyword>
<dbReference type="Ensembl" id="ENSAMXT00005008124.1">
    <property type="protein sequence ID" value="ENSAMXP00005007186.1"/>
    <property type="gene ID" value="ENSAMXG00005004242.1"/>
</dbReference>
<keyword evidence="9" id="KW-0995">Kinetochore</keyword>
<feature type="region of interest" description="Disordered" evidence="13">
    <location>
        <begin position="366"/>
        <end position="387"/>
    </location>
</feature>
<dbReference type="AlphaFoldDB" id="A0A8B9J7C8"/>
<evidence type="ECO:0000256" key="1">
    <source>
        <dbReference type="ARBA" id="ARBA00004186"/>
    </source>
</evidence>
<feature type="region of interest" description="Disordered" evidence="13">
    <location>
        <begin position="165"/>
        <end position="189"/>
    </location>
</feature>
<evidence type="ECO:0000256" key="13">
    <source>
        <dbReference type="SAM" id="MobiDB-lite"/>
    </source>
</evidence>
<comment type="similarity">
    <text evidence="3">Belongs to the SKA3 family.</text>
</comment>
<dbReference type="Proteomes" id="UP000752171">
    <property type="component" value="Unassembled WGS sequence"/>
</dbReference>
<dbReference type="Gene3D" id="6.10.250.1400">
    <property type="match status" value="1"/>
</dbReference>
<evidence type="ECO:0000256" key="5">
    <source>
        <dbReference type="ARBA" id="ARBA00022490"/>
    </source>
</evidence>
<feature type="compositionally biased region" description="Polar residues" evidence="13">
    <location>
        <begin position="533"/>
        <end position="556"/>
    </location>
</feature>
<dbReference type="GO" id="GO:0005876">
    <property type="term" value="C:spindle microtubule"/>
    <property type="evidence" value="ECO:0007669"/>
    <property type="project" value="TreeGrafter"/>
</dbReference>
<evidence type="ECO:0000313" key="14">
    <source>
        <dbReference type="EMBL" id="KAG9271353.1"/>
    </source>
</evidence>
<evidence type="ECO:0000256" key="6">
    <source>
        <dbReference type="ARBA" id="ARBA00022618"/>
    </source>
</evidence>
<dbReference type="GO" id="GO:0051301">
    <property type="term" value="P:cell division"/>
    <property type="evidence" value="ECO:0007669"/>
    <property type="project" value="UniProtKB-KW"/>
</dbReference>
<evidence type="ECO:0000256" key="9">
    <source>
        <dbReference type="ARBA" id="ARBA00022838"/>
    </source>
</evidence>
<protein>
    <submittedName>
        <fullName evidence="15">Spindle and kinetochore associated complex subunit 3</fullName>
    </submittedName>
    <submittedName>
        <fullName evidence="14">Spindle and kinetochore-associated protein 3</fullName>
    </submittedName>
</protein>
<dbReference type="InterPro" id="IPR033341">
    <property type="entry name" value="SKA3"/>
</dbReference>
<accession>A0A8B9J7C8</accession>
<proteinExistence type="inferred from homology"/>
<evidence type="ECO:0000313" key="17">
    <source>
        <dbReference type="Proteomes" id="UP000752171"/>
    </source>
</evidence>
<feature type="region of interest" description="Disordered" evidence="13">
    <location>
        <begin position="306"/>
        <end position="334"/>
    </location>
</feature>
<name>A0A8B9J7C8_ASTMX</name>
<dbReference type="OrthoDB" id="5987638at2759"/>
<gene>
    <name evidence="14" type="primary">SKA3</name>
    <name evidence="14" type="ORF">AMEX_G14265</name>
</gene>
<keyword evidence="7" id="KW-0493">Microtubule</keyword>
<evidence type="ECO:0000256" key="12">
    <source>
        <dbReference type="ARBA" id="ARBA00023328"/>
    </source>
</evidence>
<dbReference type="GO" id="GO:0000278">
    <property type="term" value="P:mitotic cell cycle"/>
    <property type="evidence" value="ECO:0007669"/>
    <property type="project" value="TreeGrafter"/>
</dbReference>